<dbReference type="Gene3D" id="3.90.930.12">
    <property type="entry name" value="Ribosomal protein L6, alpha-beta domain"/>
    <property type="match status" value="2"/>
</dbReference>
<feature type="domain" description="Large ribosomal subunit protein uL6 alpha-beta" evidence="6">
    <location>
        <begin position="12"/>
        <end position="85"/>
    </location>
</feature>
<evidence type="ECO:0000256" key="4">
    <source>
        <dbReference type="ARBA" id="ARBA00035246"/>
    </source>
</evidence>
<protein>
    <recommendedName>
        <fullName evidence="4">Large ribosomal subunit protein uL6</fullName>
    </recommendedName>
    <alternativeName>
        <fullName evidence="5">60S ribosomal protein L9</fullName>
    </alternativeName>
</protein>
<dbReference type="PANTHER" id="PTHR11655:SF16">
    <property type="entry name" value="60S RIBOSOMAL PROTEIN L9"/>
    <property type="match status" value="1"/>
</dbReference>
<dbReference type="PANTHER" id="PTHR11655">
    <property type="entry name" value="60S/50S RIBOSOMAL PROTEIN L6/L9"/>
    <property type="match status" value="1"/>
</dbReference>
<feature type="non-terminal residue" evidence="7">
    <location>
        <position position="1"/>
    </location>
</feature>
<reference evidence="7 8" key="1">
    <citation type="submission" date="2020-10" db="EMBL/GenBank/DDBJ databases">
        <authorList>
            <person name="Klimov P.B."/>
            <person name="Dyachkov S.M."/>
            <person name="Chetverikov P.E."/>
        </authorList>
    </citation>
    <scope>NUCLEOTIDE SEQUENCE [LARGE SCALE GENOMIC DNA]</scope>
    <source>
        <strain evidence="7">BMOC 18-1129-001#AD2665</strain>
        <tissue evidence="7">Entire mites</tissue>
    </source>
</reference>
<dbReference type="EMBL" id="JAIFTH010000237">
    <property type="protein sequence ID" value="KAG9510086.1"/>
    <property type="molecule type" value="Genomic_DNA"/>
</dbReference>
<gene>
    <name evidence="7" type="primary">RpL9</name>
    <name evidence="7" type="ORF">GZH46_01379</name>
</gene>
<dbReference type="Proteomes" id="UP000825002">
    <property type="component" value="Unassembled WGS sequence"/>
</dbReference>
<dbReference type="InterPro" id="IPR036789">
    <property type="entry name" value="Ribosomal_uL6-like_a/b-dom_sf"/>
</dbReference>
<feature type="domain" description="Large ribosomal subunit protein uL6 alpha-beta" evidence="6">
    <location>
        <begin position="97"/>
        <end position="176"/>
    </location>
</feature>
<evidence type="ECO:0000259" key="6">
    <source>
        <dbReference type="Pfam" id="PF00347"/>
    </source>
</evidence>
<evidence type="ECO:0000313" key="8">
    <source>
        <dbReference type="Proteomes" id="UP000825002"/>
    </source>
</evidence>
<dbReference type="Pfam" id="PF00347">
    <property type="entry name" value="Ribosomal_L6"/>
    <property type="match status" value="2"/>
</dbReference>
<dbReference type="InterPro" id="IPR020040">
    <property type="entry name" value="Ribosomal_uL6_a/b-dom"/>
</dbReference>
<dbReference type="InterPro" id="IPR002359">
    <property type="entry name" value="Ribosomal_uL6_CS2"/>
</dbReference>
<dbReference type="PROSITE" id="PS00700">
    <property type="entry name" value="RIBOSOMAL_L6_2"/>
    <property type="match status" value="1"/>
</dbReference>
<evidence type="ECO:0000256" key="1">
    <source>
        <dbReference type="ARBA" id="ARBA00009356"/>
    </source>
</evidence>
<keyword evidence="8" id="KW-1185">Reference proteome</keyword>
<sequence>MKTIVSNQEVTIPESVKVSVKNSVVTVVGPRGTLKRSFAHAKLQLEMVNKRKLRVQKWFGNRRQLAVVRTVCSHVQNMIKGVTKGFLYKMRSVYAHFPINVTTSEGDTLVEIRNFLGEKALRRVRMLPGVKCVNSTAQKDELVLQGNDVEAVSRSCALIAQSTTVKNKDIRKFLDGVYVSERTTIVQDQ</sequence>
<keyword evidence="3" id="KW-0687">Ribonucleoprotein</keyword>
<comment type="caution">
    <text evidence="7">The sequence shown here is derived from an EMBL/GenBank/DDBJ whole genome shotgun (WGS) entry which is preliminary data.</text>
</comment>
<keyword evidence="2 7" id="KW-0689">Ribosomal protein</keyword>
<proteinExistence type="inferred from homology"/>
<comment type="similarity">
    <text evidence="1">Belongs to the universal ribosomal protein uL6 family.</text>
</comment>
<evidence type="ECO:0000256" key="5">
    <source>
        <dbReference type="ARBA" id="ARBA00035349"/>
    </source>
</evidence>
<dbReference type="InterPro" id="IPR000702">
    <property type="entry name" value="Ribosomal_uL6-like"/>
</dbReference>
<dbReference type="SUPFAM" id="SSF56053">
    <property type="entry name" value="Ribosomal protein L6"/>
    <property type="match status" value="2"/>
</dbReference>
<evidence type="ECO:0000256" key="3">
    <source>
        <dbReference type="ARBA" id="ARBA00023274"/>
    </source>
</evidence>
<name>A0ABQ7S9K8_9ACAR</name>
<organism evidence="7 8">
    <name type="scientific">Fragariocoptes setiger</name>
    <dbReference type="NCBI Taxonomy" id="1670756"/>
    <lineage>
        <taxon>Eukaryota</taxon>
        <taxon>Metazoa</taxon>
        <taxon>Ecdysozoa</taxon>
        <taxon>Arthropoda</taxon>
        <taxon>Chelicerata</taxon>
        <taxon>Arachnida</taxon>
        <taxon>Acari</taxon>
        <taxon>Acariformes</taxon>
        <taxon>Trombidiformes</taxon>
        <taxon>Prostigmata</taxon>
        <taxon>Eupodina</taxon>
        <taxon>Eriophyoidea</taxon>
        <taxon>Phytoptidae</taxon>
        <taxon>Fragariocoptes</taxon>
    </lineage>
</organism>
<accession>A0ABQ7S9K8</accession>
<dbReference type="PIRSF" id="PIRSF002162">
    <property type="entry name" value="Ribosomal_L6"/>
    <property type="match status" value="1"/>
</dbReference>
<evidence type="ECO:0000256" key="2">
    <source>
        <dbReference type="ARBA" id="ARBA00022980"/>
    </source>
</evidence>
<evidence type="ECO:0000313" key="7">
    <source>
        <dbReference type="EMBL" id="KAG9510086.1"/>
    </source>
</evidence>
<dbReference type="GO" id="GO:0005840">
    <property type="term" value="C:ribosome"/>
    <property type="evidence" value="ECO:0007669"/>
    <property type="project" value="UniProtKB-KW"/>
</dbReference>